<proteinExistence type="predicted"/>
<evidence type="ECO:0000313" key="6">
    <source>
        <dbReference type="EMBL" id="KAG8181185.1"/>
    </source>
</evidence>
<dbReference type="Proteomes" id="UP000827092">
    <property type="component" value="Unassembled WGS sequence"/>
</dbReference>
<feature type="compositionally biased region" description="Low complexity" evidence="5">
    <location>
        <begin position="150"/>
        <end position="163"/>
    </location>
</feature>
<dbReference type="GO" id="GO:0042797">
    <property type="term" value="P:tRNA transcription by RNA polymerase III"/>
    <property type="evidence" value="ECO:0007669"/>
    <property type="project" value="TreeGrafter"/>
</dbReference>
<dbReference type="AlphaFoldDB" id="A0AAV6UA38"/>
<evidence type="ECO:0000256" key="4">
    <source>
        <dbReference type="ARBA" id="ARBA00023242"/>
    </source>
</evidence>
<comment type="subcellular location">
    <subcellularLocation>
        <location evidence="1">Nucleus</location>
    </subcellularLocation>
</comment>
<evidence type="ECO:0000256" key="5">
    <source>
        <dbReference type="SAM" id="MobiDB-lite"/>
    </source>
</evidence>
<keyword evidence="3" id="KW-0804">Transcription</keyword>
<protein>
    <recommendedName>
        <fullName evidence="8">DNA-directed RNA polymerase III subunit RPC4</fullName>
    </recommendedName>
</protein>
<keyword evidence="2" id="KW-0240">DNA-directed RNA polymerase</keyword>
<dbReference type="InterPro" id="IPR007811">
    <property type="entry name" value="RPC4"/>
</dbReference>
<evidence type="ECO:0008006" key="8">
    <source>
        <dbReference type="Google" id="ProtNLM"/>
    </source>
</evidence>
<reference evidence="6 7" key="1">
    <citation type="journal article" date="2022" name="Nat. Ecol. Evol.">
        <title>A masculinizing supergene underlies an exaggerated male reproductive morph in a spider.</title>
        <authorList>
            <person name="Hendrickx F."/>
            <person name="De Corte Z."/>
            <person name="Sonet G."/>
            <person name="Van Belleghem S.M."/>
            <person name="Kostlbacher S."/>
            <person name="Vangestel C."/>
        </authorList>
    </citation>
    <scope>NUCLEOTIDE SEQUENCE [LARGE SCALE GENOMIC DNA]</scope>
    <source>
        <strain evidence="6">W744_W776</strain>
    </source>
</reference>
<feature type="region of interest" description="Disordered" evidence="5">
    <location>
        <begin position="76"/>
        <end position="123"/>
    </location>
</feature>
<accession>A0AAV6UA38</accession>
<keyword evidence="4" id="KW-0539">Nucleus</keyword>
<name>A0AAV6UA38_9ARAC</name>
<gene>
    <name evidence="6" type="ORF">JTE90_010957</name>
</gene>
<organism evidence="6 7">
    <name type="scientific">Oedothorax gibbosus</name>
    <dbReference type="NCBI Taxonomy" id="931172"/>
    <lineage>
        <taxon>Eukaryota</taxon>
        <taxon>Metazoa</taxon>
        <taxon>Ecdysozoa</taxon>
        <taxon>Arthropoda</taxon>
        <taxon>Chelicerata</taxon>
        <taxon>Arachnida</taxon>
        <taxon>Araneae</taxon>
        <taxon>Araneomorphae</taxon>
        <taxon>Entelegynae</taxon>
        <taxon>Araneoidea</taxon>
        <taxon>Linyphiidae</taxon>
        <taxon>Erigoninae</taxon>
        <taxon>Oedothorax</taxon>
    </lineage>
</organism>
<feature type="compositionally biased region" description="Basic and acidic residues" evidence="5">
    <location>
        <begin position="112"/>
        <end position="123"/>
    </location>
</feature>
<dbReference type="PANTHER" id="PTHR13408">
    <property type="entry name" value="DNA-DIRECTED RNA POLYMERASE III"/>
    <property type="match status" value="1"/>
</dbReference>
<dbReference type="GO" id="GO:0003677">
    <property type="term" value="F:DNA binding"/>
    <property type="evidence" value="ECO:0007669"/>
    <property type="project" value="InterPro"/>
</dbReference>
<dbReference type="EMBL" id="JAFNEN010000529">
    <property type="protein sequence ID" value="KAG8181185.1"/>
    <property type="molecule type" value="Genomic_DNA"/>
</dbReference>
<evidence type="ECO:0000256" key="3">
    <source>
        <dbReference type="ARBA" id="ARBA00023163"/>
    </source>
</evidence>
<keyword evidence="7" id="KW-1185">Reference proteome</keyword>
<evidence type="ECO:0000256" key="1">
    <source>
        <dbReference type="ARBA" id="ARBA00004123"/>
    </source>
</evidence>
<feature type="region of interest" description="Disordered" evidence="5">
    <location>
        <begin position="140"/>
        <end position="171"/>
    </location>
</feature>
<dbReference type="Pfam" id="PF05132">
    <property type="entry name" value="RNA_pol_Rpc4"/>
    <property type="match status" value="1"/>
</dbReference>
<comment type="caution">
    <text evidence="6">The sequence shown here is derived from an EMBL/GenBank/DDBJ whole genome shotgun (WGS) entry which is preliminary data.</text>
</comment>
<sequence>MKLNKNEVTGLFLFLHLRIQLRQMSDHTEDKKPDFSKFPRGAISIKGLPVNRNARLPSIRIPRDLTLGAAKRTFTPNIPVRREKRAAEPNKEAIQSDASTSSKQEIKPTFSKNDRGRGRGRGKDFIQTEGALFEQGIAAAASKDRKQDPSYSKSGLSSKGSSGRKAKADSKMADLSQGLDLYMRDDFINDGSDEDEVKYVGPVMFPIQEKAKKDEAEKNVKQEKVDQNFNDENFAKDLGFDVTKISKFIKKEKSDNVVTVKPTKEALFNLPQNDVTDLFRNDEQCFLIKLPHCFTVPGQDQQSKSQPNSTEKQTNTSIAALPEGRIGKIQILKSGAARLVIGSLNYNLDYVKHLSTKHELVSVNTESGDLSVLAGVKDLLNVSPDIVGSLTALKLDR</sequence>
<dbReference type="PANTHER" id="PTHR13408:SF0">
    <property type="entry name" value="DNA-DIRECTED RNA POLYMERASE III SUBUNIT RPC4"/>
    <property type="match status" value="1"/>
</dbReference>
<evidence type="ECO:0000256" key="2">
    <source>
        <dbReference type="ARBA" id="ARBA00022478"/>
    </source>
</evidence>
<evidence type="ECO:0000313" key="7">
    <source>
        <dbReference type="Proteomes" id="UP000827092"/>
    </source>
</evidence>
<dbReference type="GO" id="GO:0005666">
    <property type="term" value="C:RNA polymerase III complex"/>
    <property type="evidence" value="ECO:0007669"/>
    <property type="project" value="InterPro"/>
</dbReference>